<dbReference type="AlphaFoldDB" id="A0A9D1KQ80"/>
<keyword evidence="3" id="KW-0808">Transferase</keyword>
<dbReference type="Proteomes" id="UP000824160">
    <property type="component" value="Unassembled WGS sequence"/>
</dbReference>
<feature type="domain" description="CoA carboxyltransferase N-terminal" evidence="1">
    <location>
        <begin position="1"/>
        <end position="167"/>
    </location>
</feature>
<dbReference type="Pfam" id="PF01039">
    <property type="entry name" value="Carboxyl_trans"/>
    <property type="match status" value="1"/>
</dbReference>
<dbReference type="Gene3D" id="3.90.226.10">
    <property type="entry name" value="2-enoyl-CoA Hydratase, Chain A, domain 1"/>
    <property type="match status" value="2"/>
</dbReference>
<dbReference type="PANTHER" id="PTHR43842">
    <property type="entry name" value="PROPIONYL-COA CARBOXYLASE BETA CHAIN"/>
    <property type="match status" value="1"/>
</dbReference>
<evidence type="ECO:0000313" key="3">
    <source>
        <dbReference type="EMBL" id="HIT93733.1"/>
    </source>
</evidence>
<evidence type="ECO:0000259" key="1">
    <source>
        <dbReference type="PROSITE" id="PS50980"/>
    </source>
</evidence>
<sequence>MNLQAKLAKLEEVKSACRIASPARERITALFDEGTFTELDGFVCSGKEGVGVITGYGSIDGSIVYAFSQDVSVCGGAVSKAHAEKIVKVYELAVKNGAPVVAIFDSNGAKVSEGQEVLASYQKILAMSQNLSGVVPQIAVVAGSCVGINAMMAASADITVMAEDAALYLSNANGDTSAAAAAEKGVVSLVEKDAMAAVAKARELVCILPLNNLETAPISEGTTAASAAIDDTTASADLVKAVSDAESVIELKADYAKNVYTALASVGGSTVGVVSVKGKLCDKCSAKAASFVRFCDSFNLPVVTFVDTEGFCECTSPDAAAHLAAVYADATCAKITVYTGKAIGAAVMAFGTADVKLAWPTAVISALAPATAVEFFWHDRLKGVENTAAARAALEEEYADTEASAFSAANASMVDDVIAPDATRGALITALDALASKRVQRLAKKHSC</sequence>
<dbReference type="PROSITE" id="PS50989">
    <property type="entry name" value="COA_CT_CTER"/>
    <property type="match status" value="1"/>
</dbReference>
<dbReference type="GO" id="GO:0004658">
    <property type="term" value="F:propionyl-CoA carboxylase activity"/>
    <property type="evidence" value="ECO:0007669"/>
    <property type="project" value="TreeGrafter"/>
</dbReference>
<dbReference type="PANTHER" id="PTHR43842:SF2">
    <property type="entry name" value="PROPIONYL-COA CARBOXYLASE BETA CHAIN, MITOCHONDRIAL"/>
    <property type="match status" value="1"/>
</dbReference>
<dbReference type="InterPro" id="IPR034733">
    <property type="entry name" value="AcCoA_carboxyl_beta"/>
</dbReference>
<comment type="caution">
    <text evidence="3">The sequence shown here is derived from an EMBL/GenBank/DDBJ whole genome shotgun (WGS) entry which is preliminary data.</text>
</comment>
<protein>
    <submittedName>
        <fullName evidence="3">Carboxyl transferase</fullName>
    </submittedName>
</protein>
<dbReference type="PROSITE" id="PS50980">
    <property type="entry name" value="COA_CT_NTER"/>
    <property type="match status" value="1"/>
</dbReference>
<dbReference type="InterPro" id="IPR029045">
    <property type="entry name" value="ClpP/crotonase-like_dom_sf"/>
</dbReference>
<proteinExistence type="predicted"/>
<feature type="domain" description="CoA carboxyltransferase C-terminal" evidence="2">
    <location>
        <begin position="220"/>
        <end position="433"/>
    </location>
</feature>
<dbReference type="GO" id="GO:0016740">
    <property type="term" value="F:transferase activity"/>
    <property type="evidence" value="ECO:0007669"/>
    <property type="project" value="UniProtKB-KW"/>
</dbReference>
<reference evidence="3" key="1">
    <citation type="submission" date="2020-10" db="EMBL/GenBank/DDBJ databases">
        <authorList>
            <person name="Gilroy R."/>
        </authorList>
    </citation>
    <scope>NUCLEOTIDE SEQUENCE</scope>
    <source>
        <strain evidence="3">ChiBcec7-5410</strain>
    </source>
</reference>
<name>A0A9D1KQ80_9FIRM</name>
<evidence type="ECO:0000313" key="4">
    <source>
        <dbReference type="Proteomes" id="UP000824160"/>
    </source>
</evidence>
<dbReference type="InterPro" id="IPR051047">
    <property type="entry name" value="AccD/PCCB"/>
</dbReference>
<dbReference type="InterPro" id="IPR011762">
    <property type="entry name" value="COA_CT_N"/>
</dbReference>
<accession>A0A9D1KQ80</accession>
<dbReference type="SUPFAM" id="SSF52096">
    <property type="entry name" value="ClpP/crotonase"/>
    <property type="match status" value="2"/>
</dbReference>
<gene>
    <name evidence="3" type="ORF">IAC43_00955</name>
</gene>
<organism evidence="3 4">
    <name type="scientific">Candidatus Faecivivens stercoripullorum</name>
    <dbReference type="NCBI Taxonomy" id="2840805"/>
    <lineage>
        <taxon>Bacteria</taxon>
        <taxon>Bacillati</taxon>
        <taxon>Bacillota</taxon>
        <taxon>Clostridia</taxon>
        <taxon>Eubacteriales</taxon>
        <taxon>Oscillospiraceae</taxon>
        <taxon>Oscillospiraceae incertae sedis</taxon>
        <taxon>Candidatus Faecivivens</taxon>
    </lineage>
</organism>
<reference evidence="3" key="2">
    <citation type="journal article" date="2021" name="PeerJ">
        <title>Extensive microbial diversity within the chicken gut microbiome revealed by metagenomics and culture.</title>
        <authorList>
            <person name="Gilroy R."/>
            <person name="Ravi A."/>
            <person name="Getino M."/>
            <person name="Pursley I."/>
            <person name="Horton D.L."/>
            <person name="Alikhan N.F."/>
            <person name="Baker D."/>
            <person name="Gharbi K."/>
            <person name="Hall N."/>
            <person name="Watson M."/>
            <person name="Adriaenssens E.M."/>
            <person name="Foster-Nyarko E."/>
            <person name="Jarju S."/>
            <person name="Secka A."/>
            <person name="Antonio M."/>
            <person name="Oren A."/>
            <person name="Chaudhuri R.R."/>
            <person name="La Ragione R."/>
            <person name="Hildebrand F."/>
            <person name="Pallen M.J."/>
        </authorList>
    </citation>
    <scope>NUCLEOTIDE SEQUENCE</scope>
    <source>
        <strain evidence="3">ChiBcec7-5410</strain>
    </source>
</reference>
<dbReference type="EMBL" id="DVLW01000027">
    <property type="protein sequence ID" value="HIT93733.1"/>
    <property type="molecule type" value="Genomic_DNA"/>
</dbReference>
<dbReference type="InterPro" id="IPR011763">
    <property type="entry name" value="COA_CT_C"/>
</dbReference>
<evidence type="ECO:0000259" key="2">
    <source>
        <dbReference type="PROSITE" id="PS50989"/>
    </source>
</evidence>